<keyword evidence="2" id="KW-0812">Transmembrane</keyword>
<sequence length="295" mass="32401">MIAWAGGVVRDRRAPHGTHSDRGFEAFVAGAAGRLLHTATLLTAEDPQHNPRACHLLTLALADTYAGWDRLRGDDPYDRTRQYLAGRFAREAWHRYGRLSRTRRRPPGVLGALAPHERLVLVLRLHEGVAEEQTAALLGLPAERVRVLCDRAVPGSPTRPGAPPRPWTDPGRARADPGRSRADPGRSRRDRRAAAGSGRREAKAEAGGAGEAGMNRAEQEAAVRRILDQDPPQVPAGLYADAVRRGTRLLRRRTLARRTLWLLLLTAAVAFAVWALTVRPWVQPPSQTTPPVPGW</sequence>
<dbReference type="InterPro" id="IPR013324">
    <property type="entry name" value="RNA_pol_sigma_r3/r4-like"/>
</dbReference>
<evidence type="ECO:0000256" key="2">
    <source>
        <dbReference type="SAM" id="Phobius"/>
    </source>
</evidence>
<evidence type="ECO:0000313" key="4">
    <source>
        <dbReference type="EMBL" id="NJP15984.1"/>
    </source>
</evidence>
<dbReference type="InterPro" id="IPR007630">
    <property type="entry name" value="RNA_pol_sigma70_r4"/>
</dbReference>
<dbReference type="InterPro" id="IPR036388">
    <property type="entry name" value="WH-like_DNA-bd_sf"/>
</dbReference>
<dbReference type="Gene3D" id="1.10.10.10">
    <property type="entry name" value="Winged helix-like DNA-binding domain superfamily/Winged helix DNA-binding domain"/>
    <property type="match status" value="1"/>
</dbReference>
<feature type="compositionally biased region" description="Basic and acidic residues" evidence="1">
    <location>
        <begin position="171"/>
        <end position="187"/>
    </location>
</feature>
<comment type="caution">
    <text evidence="4">The sequence shown here is derived from an EMBL/GenBank/DDBJ whole genome shotgun (WGS) entry which is preliminary data.</text>
</comment>
<gene>
    <name evidence="4" type="ORF">HCJ95_17245</name>
</gene>
<protein>
    <recommendedName>
        <fullName evidence="3">RNA polymerase sigma-70 region 4 domain-containing protein</fullName>
    </recommendedName>
</protein>
<evidence type="ECO:0000256" key="1">
    <source>
        <dbReference type="SAM" id="MobiDB-lite"/>
    </source>
</evidence>
<dbReference type="EMBL" id="JAATEL010000017">
    <property type="protein sequence ID" value="NJP15984.1"/>
    <property type="molecule type" value="Genomic_DNA"/>
</dbReference>
<reference evidence="4 5" key="1">
    <citation type="submission" date="2020-03" db="EMBL/GenBank/DDBJ databases">
        <title>WGS of actinomycetes isolated from Thailand.</title>
        <authorList>
            <person name="Thawai C."/>
        </authorList>
    </citation>
    <scope>NUCLEOTIDE SEQUENCE [LARGE SCALE GENOMIC DNA]</scope>
    <source>
        <strain evidence="4 5">NBRC 13905</strain>
    </source>
</reference>
<dbReference type="Pfam" id="PF04545">
    <property type="entry name" value="Sigma70_r4"/>
    <property type="match status" value="1"/>
</dbReference>
<evidence type="ECO:0000259" key="3">
    <source>
        <dbReference type="Pfam" id="PF04545"/>
    </source>
</evidence>
<proteinExistence type="predicted"/>
<dbReference type="SUPFAM" id="SSF88659">
    <property type="entry name" value="Sigma3 and sigma4 domains of RNA polymerase sigma factors"/>
    <property type="match status" value="1"/>
</dbReference>
<organism evidence="4 5">
    <name type="scientific">Streptomyces thermoviolaceus subsp. thermoviolaceus</name>
    <dbReference type="NCBI Taxonomy" id="66860"/>
    <lineage>
        <taxon>Bacteria</taxon>
        <taxon>Bacillati</taxon>
        <taxon>Actinomycetota</taxon>
        <taxon>Actinomycetes</taxon>
        <taxon>Kitasatosporales</taxon>
        <taxon>Streptomycetaceae</taxon>
        <taxon>Streptomyces</taxon>
    </lineage>
</organism>
<keyword evidence="5" id="KW-1185">Reference proteome</keyword>
<feature type="transmembrane region" description="Helical" evidence="2">
    <location>
        <begin position="260"/>
        <end position="282"/>
    </location>
</feature>
<dbReference type="RefSeq" id="WP_168131893.1">
    <property type="nucleotide sequence ID" value="NZ_BMVZ01000011.1"/>
</dbReference>
<name>A0ABX0YUH2_STRTL</name>
<keyword evidence="2" id="KW-1133">Transmembrane helix</keyword>
<keyword evidence="2" id="KW-0472">Membrane</keyword>
<evidence type="ECO:0000313" key="5">
    <source>
        <dbReference type="Proteomes" id="UP000635996"/>
    </source>
</evidence>
<accession>A0ABX0YUH2</accession>
<dbReference type="Proteomes" id="UP000635996">
    <property type="component" value="Unassembled WGS sequence"/>
</dbReference>
<feature type="domain" description="RNA polymerase sigma-70 region 4" evidence="3">
    <location>
        <begin position="110"/>
        <end position="152"/>
    </location>
</feature>
<feature type="region of interest" description="Disordered" evidence="1">
    <location>
        <begin position="152"/>
        <end position="217"/>
    </location>
</feature>